<keyword evidence="3" id="KW-1185">Reference proteome</keyword>
<feature type="region of interest" description="Disordered" evidence="1">
    <location>
        <begin position="1"/>
        <end position="53"/>
    </location>
</feature>
<proteinExistence type="predicted"/>
<evidence type="ECO:0000313" key="3">
    <source>
        <dbReference type="Proteomes" id="UP000324897"/>
    </source>
</evidence>
<gene>
    <name evidence="2" type="ORF">EJB05_45378</name>
</gene>
<reference evidence="2 3" key="1">
    <citation type="journal article" date="2019" name="Sci. Rep.">
        <title>A high-quality genome of Eragrostis curvula grass provides insights into Poaceae evolution and supports new strategies to enhance forage quality.</title>
        <authorList>
            <person name="Carballo J."/>
            <person name="Santos B.A.C.M."/>
            <person name="Zappacosta D."/>
            <person name="Garbus I."/>
            <person name="Selva J.P."/>
            <person name="Gallo C.A."/>
            <person name="Diaz A."/>
            <person name="Albertini E."/>
            <person name="Caccamo M."/>
            <person name="Echenique V."/>
        </authorList>
    </citation>
    <scope>NUCLEOTIDE SEQUENCE [LARGE SCALE GENOMIC DNA]</scope>
    <source>
        <strain evidence="3">cv. Victoria</strain>
        <tissue evidence="2">Leaf</tissue>
    </source>
</reference>
<dbReference type="Proteomes" id="UP000324897">
    <property type="component" value="Chromosome 3"/>
</dbReference>
<dbReference type="Gramene" id="TVU11776">
    <property type="protein sequence ID" value="TVU11776"/>
    <property type="gene ID" value="EJB05_45378"/>
</dbReference>
<feature type="region of interest" description="Disordered" evidence="1">
    <location>
        <begin position="77"/>
        <end position="108"/>
    </location>
</feature>
<comment type="caution">
    <text evidence="2">The sequence shown here is derived from an EMBL/GenBank/DDBJ whole genome shotgun (WGS) entry which is preliminary data.</text>
</comment>
<dbReference type="EMBL" id="RWGY01000039">
    <property type="protein sequence ID" value="TVU11776.1"/>
    <property type="molecule type" value="Genomic_DNA"/>
</dbReference>
<protein>
    <submittedName>
        <fullName evidence="2">Uncharacterized protein</fullName>
    </submittedName>
</protein>
<name>A0A5J9TK20_9POAL</name>
<accession>A0A5J9TK20</accession>
<sequence>GPDAGKSRPPKRTQSPGPTTKAHPLLSSSLSSRRRRLPPRDEPESSPPSSSTHLAAVLTELRKSADLQSLTVLYLIPPSPKRREPSDNQCSSDLFSPPESGGGTGRHSLLCAAGSFRTATGFVNFAPQVLY</sequence>
<evidence type="ECO:0000313" key="2">
    <source>
        <dbReference type="EMBL" id="TVU11776.1"/>
    </source>
</evidence>
<feature type="non-terminal residue" evidence="2">
    <location>
        <position position="1"/>
    </location>
</feature>
<organism evidence="2 3">
    <name type="scientific">Eragrostis curvula</name>
    <name type="common">weeping love grass</name>
    <dbReference type="NCBI Taxonomy" id="38414"/>
    <lineage>
        <taxon>Eukaryota</taxon>
        <taxon>Viridiplantae</taxon>
        <taxon>Streptophyta</taxon>
        <taxon>Embryophyta</taxon>
        <taxon>Tracheophyta</taxon>
        <taxon>Spermatophyta</taxon>
        <taxon>Magnoliopsida</taxon>
        <taxon>Liliopsida</taxon>
        <taxon>Poales</taxon>
        <taxon>Poaceae</taxon>
        <taxon>PACMAD clade</taxon>
        <taxon>Chloridoideae</taxon>
        <taxon>Eragrostideae</taxon>
        <taxon>Eragrostidinae</taxon>
        <taxon>Eragrostis</taxon>
    </lineage>
</organism>
<evidence type="ECO:0000256" key="1">
    <source>
        <dbReference type="SAM" id="MobiDB-lite"/>
    </source>
</evidence>
<dbReference type="AlphaFoldDB" id="A0A5J9TK20"/>